<dbReference type="InterPro" id="IPR052897">
    <property type="entry name" value="Sec-Metab_Biosynth_Hydrolase"/>
</dbReference>
<organism evidence="2 3">
    <name type="scientific">Kutzneria viridogrisea</name>
    <dbReference type="NCBI Taxonomy" id="47990"/>
    <lineage>
        <taxon>Bacteria</taxon>
        <taxon>Bacillati</taxon>
        <taxon>Actinomycetota</taxon>
        <taxon>Actinomycetes</taxon>
        <taxon>Pseudonocardiales</taxon>
        <taxon>Pseudonocardiaceae</taxon>
        <taxon>Kutzneria</taxon>
    </lineage>
</organism>
<keyword evidence="3" id="KW-1185">Reference proteome</keyword>
<evidence type="ECO:0000313" key="2">
    <source>
        <dbReference type="EMBL" id="MBA8931857.1"/>
    </source>
</evidence>
<dbReference type="InterPro" id="IPR029058">
    <property type="entry name" value="AB_hydrolase_fold"/>
</dbReference>
<gene>
    <name evidence="2" type="ORF">BC739_009116</name>
</gene>
<accession>A0ABR6BY84</accession>
<proteinExistence type="predicted"/>
<dbReference type="InterPro" id="IPR000073">
    <property type="entry name" value="AB_hydrolase_1"/>
</dbReference>
<reference evidence="2 3" key="1">
    <citation type="submission" date="2020-08" db="EMBL/GenBank/DDBJ databases">
        <title>Genomic Encyclopedia of Archaeal and Bacterial Type Strains, Phase II (KMG-II): from individual species to whole genera.</title>
        <authorList>
            <person name="Goeker M."/>
        </authorList>
    </citation>
    <scope>NUCLEOTIDE SEQUENCE [LARGE SCALE GENOMIC DNA]</scope>
    <source>
        <strain evidence="2 3">DSM 43850</strain>
    </source>
</reference>
<sequence length="235" mass="24367">MSEKQTTVVLVHGAFADASSWSVVVSGLRERGVPVLAVANELRGGASDGARVAALVREIDGPVLLVGHSYGGVVITEAASRAENVVGLVYVTAFALAEGEAVQELLSHYPDSSLGAALVPHELPGQDVVLSLREDAFGAVFAADLPAERNSVLAVSQRPIAAAAFGEKAGPAAWRTLPSHYLVATADQAIHPQAQRGMAERIGATVREVDASHAVAVSRPDAVLDLIDTALKVTR</sequence>
<evidence type="ECO:0000259" key="1">
    <source>
        <dbReference type="Pfam" id="PF12697"/>
    </source>
</evidence>
<dbReference type="Proteomes" id="UP000517916">
    <property type="component" value="Unassembled WGS sequence"/>
</dbReference>
<dbReference type="EMBL" id="JACJID010000010">
    <property type="protein sequence ID" value="MBA8931857.1"/>
    <property type="molecule type" value="Genomic_DNA"/>
</dbReference>
<dbReference type="RefSeq" id="WP_182840522.1">
    <property type="nucleotide sequence ID" value="NZ_BAAABQ010000061.1"/>
</dbReference>
<feature type="domain" description="AB hydrolase-1" evidence="1">
    <location>
        <begin position="8"/>
        <end position="225"/>
    </location>
</feature>
<dbReference type="Gene3D" id="3.40.50.1820">
    <property type="entry name" value="alpha/beta hydrolase"/>
    <property type="match status" value="1"/>
</dbReference>
<dbReference type="PANTHER" id="PTHR37017">
    <property type="entry name" value="AB HYDROLASE-1 DOMAIN-CONTAINING PROTEIN-RELATED"/>
    <property type="match status" value="1"/>
</dbReference>
<dbReference type="PANTHER" id="PTHR37017:SF11">
    <property type="entry name" value="ESTERASE_LIPASE_THIOESTERASE DOMAIN-CONTAINING PROTEIN"/>
    <property type="match status" value="1"/>
</dbReference>
<protein>
    <submittedName>
        <fullName evidence="2">Pimeloyl-ACP methyl ester carboxylesterase</fullName>
    </submittedName>
</protein>
<dbReference type="Pfam" id="PF12697">
    <property type="entry name" value="Abhydrolase_6"/>
    <property type="match status" value="1"/>
</dbReference>
<dbReference type="SUPFAM" id="SSF53474">
    <property type="entry name" value="alpha/beta-Hydrolases"/>
    <property type="match status" value="1"/>
</dbReference>
<name>A0ABR6BY84_9PSEU</name>
<evidence type="ECO:0000313" key="3">
    <source>
        <dbReference type="Proteomes" id="UP000517916"/>
    </source>
</evidence>
<comment type="caution">
    <text evidence="2">The sequence shown here is derived from an EMBL/GenBank/DDBJ whole genome shotgun (WGS) entry which is preliminary data.</text>
</comment>